<comment type="caution">
    <text evidence="1">The sequence shown here is derived from an EMBL/GenBank/DDBJ whole genome shotgun (WGS) entry which is preliminary data.</text>
</comment>
<feature type="non-terminal residue" evidence="1">
    <location>
        <position position="10"/>
    </location>
</feature>
<keyword evidence="2" id="KW-1185">Reference proteome</keyword>
<accession>A0A834HLC5</accession>
<sequence length="10" mass="1279">MDKKEFRVLI</sequence>
<dbReference type="Proteomes" id="UP000625711">
    <property type="component" value="Unassembled WGS sequence"/>
</dbReference>
<evidence type="ECO:0000313" key="2">
    <source>
        <dbReference type="Proteomes" id="UP000625711"/>
    </source>
</evidence>
<proteinExistence type="predicted"/>
<name>A0A834HLC5_RHYFE</name>
<reference evidence="1" key="1">
    <citation type="submission" date="2020-08" db="EMBL/GenBank/DDBJ databases">
        <title>Genome sequencing and assembly of the red palm weevil Rhynchophorus ferrugineus.</title>
        <authorList>
            <person name="Dias G.B."/>
            <person name="Bergman C.M."/>
            <person name="Manee M."/>
        </authorList>
    </citation>
    <scope>NUCLEOTIDE SEQUENCE</scope>
    <source>
        <strain evidence="1">AA-2017</strain>
        <tissue evidence="1">Whole larva</tissue>
    </source>
</reference>
<dbReference type="EMBL" id="JAACXV010019338">
    <property type="protein sequence ID" value="KAF7263799.1"/>
    <property type="molecule type" value="Genomic_DNA"/>
</dbReference>
<gene>
    <name evidence="1" type="ORF">GWI33_001116</name>
</gene>
<organism evidence="1 2">
    <name type="scientific">Rhynchophorus ferrugineus</name>
    <name type="common">Red palm weevil</name>
    <name type="synonym">Curculio ferrugineus</name>
    <dbReference type="NCBI Taxonomy" id="354439"/>
    <lineage>
        <taxon>Eukaryota</taxon>
        <taxon>Metazoa</taxon>
        <taxon>Ecdysozoa</taxon>
        <taxon>Arthropoda</taxon>
        <taxon>Hexapoda</taxon>
        <taxon>Insecta</taxon>
        <taxon>Pterygota</taxon>
        <taxon>Neoptera</taxon>
        <taxon>Endopterygota</taxon>
        <taxon>Coleoptera</taxon>
        <taxon>Polyphaga</taxon>
        <taxon>Cucujiformia</taxon>
        <taxon>Curculionidae</taxon>
        <taxon>Dryophthorinae</taxon>
        <taxon>Rhynchophorus</taxon>
    </lineage>
</organism>
<evidence type="ECO:0000313" key="1">
    <source>
        <dbReference type="EMBL" id="KAF7263799.1"/>
    </source>
</evidence>
<protein>
    <submittedName>
        <fullName evidence="1">Uncharacterized protein</fullName>
    </submittedName>
</protein>